<dbReference type="InterPro" id="IPR055411">
    <property type="entry name" value="LRR_FXL15/At3g58940/PEG3-like"/>
</dbReference>
<dbReference type="SUPFAM" id="SSF52047">
    <property type="entry name" value="RNI-like"/>
    <property type="match status" value="1"/>
</dbReference>
<dbReference type="Gramene" id="ESQ39595">
    <property type="protein sequence ID" value="ESQ39595"/>
    <property type="gene ID" value="EUTSA_v10001162mg"/>
</dbReference>
<dbReference type="EMBL" id="KI517465">
    <property type="protein sequence ID" value="ESQ39595.1"/>
    <property type="molecule type" value="Genomic_DNA"/>
</dbReference>
<dbReference type="Proteomes" id="UP000030689">
    <property type="component" value="Unassembled WGS sequence"/>
</dbReference>
<proteinExistence type="predicted"/>
<dbReference type="SMART" id="SM00579">
    <property type="entry name" value="FBD"/>
    <property type="match status" value="1"/>
</dbReference>
<gene>
    <name evidence="2" type="ORF">EUTSA_v10001162mg</name>
</gene>
<protein>
    <recommendedName>
        <fullName evidence="1">FBD domain-containing protein</fullName>
    </recommendedName>
</protein>
<dbReference type="PANTHER" id="PTHR31900:SF33">
    <property type="entry name" value="PROTEIN WITH RNI-LIKE_FBD-LIKE DOMAIN"/>
    <property type="match status" value="1"/>
</dbReference>
<dbReference type="InterPro" id="IPR036047">
    <property type="entry name" value="F-box-like_dom_sf"/>
</dbReference>
<dbReference type="InterPro" id="IPR006566">
    <property type="entry name" value="FBD"/>
</dbReference>
<evidence type="ECO:0000259" key="1">
    <source>
        <dbReference type="SMART" id="SM00579"/>
    </source>
</evidence>
<dbReference type="KEGG" id="eus:EUTSA_v10001162mg"/>
<dbReference type="STRING" id="72664.V4KNY3"/>
<evidence type="ECO:0000313" key="3">
    <source>
        <dbReference type="Proteomes" id="UP000030689"/>
    </source>
</evidence>
<name>V4KNY3_EUTSA</name>
<dbReference type="Pfam" id="PF08387">
    <property type="entry name" value="FBD"/>
    <property type="match status" value="1"/>
</dbReference>
<dbReference type="InterPro" id="IPR001810">
    <property type="entry name" value="F-box_dom"/>
</dbReference>
<dbReference type="SUPFAM" id="SSF81383">
    <property type="entry name" value="F-box domain"/>
    <property type="match status" value="1"/>
</dbReference>
<organism evidence="2 3">
    <name type="scientific">Eutrema salsugineum</name>
    <name type="common">Saltwater cress</name>
    <name type="synonym">Sisymbrium salsugineum</name>
    <dbReference type="NCBI Taxonomy" id="72664"/>
    <lineage>
        <taxon>Eukaryota</taxon>
        <taxon>Viridiplantae</taxon>
        <taxon>Streptophyta</taxon>
        <taxon>Embryophyta</taxon>
        <taxon>Tracheophyta</taxon>
        <taxon>Spermatophyta</taxon>
        <taxon>Magnoliopsida</taxon>
        <taxon>eudicotyledons</taxon>
        <taxon>Gunneridae</taxon>
        <taxon>Pentapetalae</taxon>
        <taxon>rosids</taxon>
        <taxon>malvids</taxon>
        <taxon>Brassicales</taxon>
        <taxon>Brassicaceae</taxon>
        <taxon>Eutremeae</taxon>
        <taxon>Eutrema</taxon>
    </lineage>
</organism>
<evidence type="ECO:0000313" key="2">
    <source>
        <dbReference type="EMBL" id="ESQ39595.1"/>
    </source>
</evidence>
<feature type="domain" description="FBD" evidence="1">
    <location>
        <begin position="364"/>
        <end position="427"/>
    </location>
</feature>
<dbReference type="CDD" id="cd22160">
    <property type="entry name" value="F-box_AtFBL13-like"/>
    <property type="match status" value="1"/>
</dbReference>
<dbReference type="Pfam" id="PF24758">
    <property type="entry name" value="LRR_At5g56370"/>
    <property type="match status" value="1"/>
</dbReference>
<reference evidence="2 3" key="1">
    <citation type="journal article" date="2013" name="Front. Plant Sci.">
        <title>The Reference Genome of the Halophytic Plant Eutrema salsugineum.</title>
        <authorList>
            <person name="Yang R."/>
            <person name="Jarvis D.E."/>
            <person name="Chen H."/>
            <person name="Beilstein M.A."/>
            <person name="Grimwood J."/>
            <person name="Jenkins J."/>
            <person name="Shu S."/>
            <person name="Prochnik S."/>
            <person name="Xin M."/>
            <person name="Ma C."/>
            <person name="Schmutz J."/>
            <person name="Wing R.A."/>
            <person name="Mitchell-Olds T."/>
            <person name="Schumaker K.S."/>
            <person name="Wang X."/>
        </authorList>
    </citation>
    <scope>NUCLEOTIDE SEQUENCE [LARGE SCALE GENOMIC DNA]</scope>
</reference>
<keyword evidence="3" id="KW-1185">Reference proteome</keyword>
<sequence length="467" mass="54063">MASYDRISELPDFLLTQILLNLPTKDSVKTSILSKRWEFVWLSVPGLDLKVKDFPLLGRVFESFLDRFMEFNQESRMQKFKIHKKSWDYIQIEEYIGTAVDRGIQHLDVETDIGHRMPHNFYKSKTLVSLKLVTIGIKDPQFVVSLPCLKIMHLEDIGYGDEPLIMEKLISGCPVLEDLTVIKRNDFCEALGFLRVRSQTLKRFRLTFKYGLFSNECLVEIDAPRLEYLKFNHNQSDTIVVKNLNSLSMIDIETEFVVKFGGSTFEPYDQRKRDTIRDFLTGISSVRHMIISQFTLEFYMIYPFISSCRLSTYILDLDQSPNSLTYIVWTLCSLTPCCPNLKILILDLVVSQLLEQIELSYVPQCLISTLECVEINIMMVKEEVGTKLYKYFLENSAVLKKLTIQEPLIMKMLVSGCLVLKYLLVVRNLDDIVVVLLVNSQDSKGSERRIDGVCLGKFYPIRISYTE</sequence>
<dbReference type="InterPro" id="IPR050232">
    <property type="entry name" value="FBL13/AtMIF1-like"/>
</dbReference>
<dbReference type="AlphaFoldDB" id="V4KNY3"/>
<dbReference type="InterPro" id="IPR053781">
    <property type="entry name" value="F-box_AtFBL13-like"/>
</dbReference>
<accession>V4KNY3</accession>
<dbReference type="Pfam" id="PF00646">
    <property type="entry name" value="F-box"/>
    <property type="match status" value="1"/>
</dbReference>
<dbReference type="PANTHER" id="PTHR31900">
    <property type="entry name" value="F-BOX/RNI SUPERFAMILY PROTEIN-RELATED"/>
    <property type="match status" value="1"/>
</dbReference>